<evidence type="ECO:0000256" key="1">
    <source>
        <dbReference type="SAM" id="Phobius"/>
    </source>
</evidence>
<accession>A0A8J6XJV4</accession>
<reference evidence="2" key="1">
    <citation type="submission" date="2020-09" db="EMBL/GenBank/DDBJ databases">
        <title>Iningainema tapete sp. nov. (Scytonemataceae, Cyanobacteria) from greenhouses in central Florida (USA) produces two types of nodularin with biosynthetic potential for microcystin-LR and anabaenopeptins.</title>
        <authorList>
            <person name="Berthold D.E."/>
            <person name="Lefler F.W."/>
            <person name="Huang I.-S."/>
            <person name="Abdulla H."/>
            <person name="Zimba P.V."/>
            <person name="Laughinghouse H.D. IV."/>
        </authorList>
    </citation>
    <scope>NUCLEOTIDE SEQUENCE</scope>
    <source>
        <strain evidence="2">BLCCT55</strain>
    </source>
</reference>
<keyword evidence="3" id="KW-1185">Reference proteome</keyword>
<evidence type="ECO:0000313" key="3">
    <source>
        <dbReference type="Proteomes" id="UP000629098"/>
    </source>
</evidence>
<evidence type="ECO:0000313" key="2">
    <source>
        <dbReference type="EMBL" id="MBD2772849.1"/>
    </source>
</evidence>
<dbReference type="AlphaFoldDB" id="A0A8J6XJV4"/>
<dbReference type="Proteomes" id="UP000629098">
    <property type="component" value="Unassembled WGS sequence"/>
</dbReference>
<name>A0A8J6XJV4_9CYAN</name>
<organism evidence="2 3">
    <name type="scientific">Iningainema tapete BLCC-T55</name>
    <dbReference type="NCBI Taxonomy" id="2748662"/>
    <lineage>
        <taxon>Bacteria</taxon>
        <taxon>Bacillati</taxon>
        <taxon>Cyanobacteriota</taxon>
        <taxon>Cyanophyceae</taxon>
        <taxon>Nostocales</taxon>
        <taxon>Scytonemataceae</taxon>
        <taxon>Iningainema tapete</taxon>
    </lineage>
</organism>
<keyword evidence="1" id="KW-1133">Transmembrane helix</keyword>
<dbReference type="RefSeq" id="WP_190828068.1">
    <property type="nucleotide sequence ID" value="NZ_CAWPPI010000046.1"/>
</dbReference>
<keyword evidence="1" id="KW-0472">Membrane</keyword>
<proteinExistence type="predicted"/>
<protein>
    <submittedName>
        <fullName evidence="2">Uncharacterized protein</fullName>
    </submittedName>
</protein>
<keyword evidence="1" id="KW-0812">Transmembrane</keyword>
<sequence length="79" mass="8707">MKLWVMLAAFIVSFLLTILTSSNFVLGANATVVAQQITDPNIIGQMQKAFNHFVQTGQVWALLIGLCIGYMIRNLTSYG</sequence>
<dbReference type="EMBL" id="JACXAE010000046">
    <property type="protein sequence ID" value="MBD2772849.1"/>
    <property type="molecule type" value="Genomic_DNA"/>
</dbReference>
<feature type="transmembrane region" description="Helical" evidence="1">
    <location>
        <begin position="58"/>
        <end position="76"/>
    </location>
</feature>
<gene>
    <name evidence="2" type="ORF">ICL16_12390</name>
</gene>
<comment type="caution">
    <text evidence="2">The sequence shown here is derived from an EMBL/GenBank/DDBJ whole genome shotgun (WGS) entry which is preliminary data.</text>
</comment>